<organism evidence="3 4">
    <name type="scientific">Cystobacter fuscus</name>
    <dbReference type="NCBI Taxonomy" id="43"/>
    <lineage>
        <taxon>Bacteria</taxon>
        <taxon>Pseudomonadati</taxon>
        <taxon>Myxococcota</taxon>
        <taxon>Myxococcia</taxon>
        <taxon>Myxococcales</taxon>
        <taxon>Cystobacterineae</taxon>
        <taxon>Archangiaceae</taxon>
        <taxon>Cystobacter</taxon>
    </lineage>
</organism>
<dbReference type="PANTHER" id="PTHR45632:SF3">
    <property type="entry name" value="KELCH-LIKE PROTEIN 32"/>
    <property type="match status" value="1"/>
</dbReference>
<dbReference type="SUPFAM" id="SSF117281">
    <property type="entry name" value="Kelch motif"/>
    <property type="match status" value="1"/>
</dbReference>
<proteinExistence type="predicted"/>
<keyword evidence="2" id="KW-0677">Repeat</keyword>
<evidence type="ECO:0000256" key="1">
    <source>
        <dbReference type="ARBA" id="ARBA00022441"/>
    </source>
</evidence>
<evidence type="ECO:0000313" key="4">
    <source>
        <dbReference type="Proteomes" id="UP000217257"/>
    </source>
</evidence>
<keyword evidence="1" id="KW-0880">Kelch repeat</keyword>
<dbReference type="EMBL" id="CP022098">
    <property type="protein sequence ID" value="ATB42096.1"/>
    <property type="molecule type" value="Genomic_DNA"/>
</dbReference>
<accession>A0A250JG19</accession>
<dbReference type="Gene3D" id="2.130.10.80">
    <property type="entry name" value="Galactose oxidase/kelch, beta-propeller"/>
    <property type="match status" value="3"/>
</dbReference>
<dbReference type="InterPro" id="IPR015915">
    <property type="entry name" value="Kelch-typ_b-propeller"/>
</dbReference>
<dbReference type="KEGG" id="cfus:CYFUS_007573"/>
<dbReference type="InterPro" id="IPR037293">
    <property type="entry name" value="Gal_Oxidase_central_sf"/>
</dbReference>
<dbReference type="RefSeq" id="WP_157758897.1">
    <property type="nucleotide sequence ID" value="NZ_CP022098.1"/>
</dbReference>
<evidence type="ECO:0000256" key="2">
    <source>
        <dbReference type="ARBA" id="ARBA00022737"/>
    </source>
</evidence>
<gene>
    <name evidence="3" type="ORF">CYFUS_007573</name>
</gene>
<dbReference type="InterPro" id="IPR006652">
    <property type="entry name" value="Kelch_1"/>
</dbReference>
<dbReference type="PANTHER" id="PTHR45632">
    <property type="entry name" value="LD33804P"/>
    <property type="match status" value="1"/>
</dbReference>
<dbReference type="PROSITE" id="PS51257">
    <property type="entry name" value="PROKAR_LIPOPROTEIN"/>
    <property type="match status" value="1"/>
</dbReference>
<dbReference type="AlphaFoldDB" id="A0A250JG19"/>
<dbReference type="SMART" id="SM00612">
    <property type="entry name" value="Kelch"/>
    <property type="match status" value="4"/>
</dbReference>
<dbReference type="Proteomes" id="UP000217257">
    <property type="component" value="Chromosome"/>
</dbReference>
<protein>
    <submittedName>
        <fullName evidence="3">Leucine-specific transport system, periplasmic-binding protein LivK</fullName>
    </submittedName>
</protein>
<name>A0A250JG19_9BACT</name>
<reference evidence="3 4" key="1">
    <citation type="submission" date="2017-06" db="EMBL/GenBank/DDBJ databases">
        <title>Sequencing and comparative analysis of myxobacterial genomes.</title>
        <authorList>
            <person name="Rupp O."/>
            <person name="Goesmann A."/>
            <person name="Sogaard-Andersen L."/>
        </authorList>
    </citation>
    <scope>NUCLEOTIDE SEQUENCE [LARGE SCALE GENOMIC DNA]</scope>
    <source>
        <strain evidence="3 4">DSM 52655</strain>
    </source>
</reference>
<sequence length="364" mass="39114">MRTALGLSLLVLGVSFTVGCGPERPISESITNTVQGETTNSSVVMLDSGLVLVAGGRPHAPGSEWNKTASALYDPVKNEWKPTGEINEPRQLASAVKLPSGEVLLSGGQSLSSGELLKSMELYDPVAGTWKTTSDLSRPRYKHQSTLLPSGKILVTGGRTLIETPTGEKEADATTAELYDPATNQWSSAGNLRYSTLDATVISLGSGEVMTLSNHGVDIYNPEANTWIQQEYASPFVAPPDHAATRLDSNEILVTGGSNGLSYKSTALYYPSMKIWISGPPLNKDHWKHKTIPLTKSKALAIGGIGGVELYDPTNTKKPWTDLGEDPKQHGKGNAILLSENKVLLWGGLDERTDWTIFTLPKSE</sequence>
<evidence type="ECO:0000313" key="3">
    <source>
        <dbReference type="EMBL" id="ATB42096.1"/>
    </source>
</evidence>